<evidence type="ECO:0000256" key="4">
    <source>
        <dbReference type="PIRSR" id="PIRSR000429-1"/>
    </source>
</evidence>
<dbReference type="Gene3D" id="3.40.47.10">
    <property type="match status" value="2"/>
</dbReference>
<feature type="active site" description="Proton acceptor" evidence="4">
    <location>
        <position position="352"/>
    </location>
</feature>
<dbReference type="GO" id="GO:0003985">
    <property type="term" value="F:acetyl-CoA C-acetyltransferase activity"/>
    <property type="evidence" value="ECO:0007669"/>
    <property type="project" value="UniProtKB-EC"/>
</dbReference>
<dbReference type="CDD" id="cd00751">
    <property type="entry name" value="thiolase"/>
    <property type="match status" value="1"/>
</dbReference>
<comment type="similarity">
    <text evidence="1 5">Belongs to the thiolase-like superfamily. Thiolase family.</text>
</comment>
<accession>A0A2H0LS45</accession>
<dbReference type="AlphaFoldDB" id="A0A2H0LS45"/>
<dbReference type="EMBL" id="PCVY01000047">
    <property type="protein sequence ID" value="PIQ86315.1"/>
    <property type="molecule type" value="Genomic_DNA"/>
</dbReference>
<feature type="active site" description="Proton acceptor" evidence="4">
    <location>
        <position position="382"/>
    </location>
</feature>
<comment type="caution">
    <text evidence="8">The sequence shown here is derived from an EMBL/GenBank/DDBJ whole genome shotgun (WGS) entry which is preliminary data.</text>
</comment>
<dbReference type="PANTHER" id="PTHR18919">
    <property type="entry name" value="ACETYL-COA C-ACYLTRANSFERASE"/>
    <property type="match status" value="1"/>
</dbReference>
<organism evidence="8 9">
    <name type="scientific">Candidatus Abzuiibacterium crystallinum</name>
    <dbReference type="NCBI Taxonomy" id="1974748"/>
    <lineage>
        <taxon>Bacteria</taxon>
        <taxon>Pseudomonadati</taxon>
        <taxon>Candidatus Omnitrophota</taxon>
        <taxon>Candidatus Abzuiibacterium</taxon>
    </lineage>
</organism>
<dbReference type="NCBIfam" id="TIGR01930">
    <property type="entry name" value="AcCoA-C-Actrans"/>
    <property type="match status" value="1"/>
</dbReference>
<evidence type="ECO:0000313" key="9">
    <source>
        <dbReference type="Proteomes" id="UP000230859"/>
    </source>
</evidence>
<dbReference type="Pfam" id="PF02803">
    <property type="entry name" value="Thiolase_C"/>
    <property type="match status" value="1"/>
</dbReference>
<dbReference type="Proteomes" id="UP000230859">
    <property type="component" value="Unassembled WGS sequence"/>
</dbReference>
<evidence type="ECO:0000313" key="8">
    <source>
        <dbReference type="EMBL" id="PIQ86315.1"/>
    </source>
</evidence>
<reference evidence="8 9" key="1">
    <citation type="submission" date="2017-09" db="EMBL/GenBank/DDBJ databases">
        <title>Depth-based differentiation of microbial function through sediment-hosted aquifers and enrichment of novel symbionts in the deep terrestrial subsurface.</title>
        <authorList>
            <person name="Probst A.J."/>
            <person name="Ladd B."/>
            <person name="Jarett J.K."/>
            <person name="Geller-Mcgrath D.E."/>
            <person name="Sieber C.M."/>
            <person name="Emerson J.B."/>
            <person name="Anantharaman K."/>
            <person name="Thomas B.C."/>
            <person name="Malmstrom R."/>
            <person name="Stieglmeier M."/>
            <person name="Klingl A."/>
            <person name="Woyke T."/>
            <person name="Ryan C.M."/>
            <person name="Banfield J.F."/>
        </authorList>
    </citation>
    <scope>NUCLEOTIDE SEQUENCE [LARGE SCALE GENOMIC DNA]</scope>
    <source>
        <strain evidence="8">CG11_big_fil_rev_8_21_14_0_20_45_26</strain>
    </source>
</reference>
<evidence type="ECO:0000259" key="6">
    <source>
        <dbReference type="Pfam" id="PF00108"/>
    </source>
</evidence>
<evidence type="ECO:0000256" key="3">
    <source>
        <dbReference type="ARBA" id="ARBA00023315"/>
    </source>
</evidence>
<evidence type="ECO:0000256" key="5">
    <source>
        <dbReference type="RuleBase" id="RU003557"/>
    </source>
</evidence>
<dbReference type="SUPFAM" id="SSF53901">
    <property type="entry name" value="Thiolase-like"/>
    <property type="match status" value="2"/>
</dbReference>
<dbReference type="FunFam" id="3.40.47.10:FF:000010">
    <property type="entry name" value="Acetyl-CoA acetyltransferase (Thiolase)"/>
    <property type="match status" value="1"/>
</dbReference>
<dbReference type="InterPro" id="IPR002155">
    <property type="entry name" value="Thiolase"/>
</dbReference>
<evidence type="ECO:0000256" key="2">
    <source>
        <dbReference type="ARBA" id="ARBA00022679"/>
    </source>
</evidence>
<dbReference type="PROSITE" id="PS00737">
    <property type="entry name" value="THIOLASE_2"/>
    <property type="match status" value="1"/>
</dbReference>
<keyword evidence="2 5" id="KW-0808">Transferase</keyword>
<dbReference type="InterPro" id="IPR016039">
    <property type="entry name" value="Thiolase-like"/>
</dbReference>
<dbReference type="InterPro" id="IPR020616">
    <property type="entry name" value="Thiolase_N"/>
</dbReference>
<dbReference type="InterPro" id="IPR020613">
    <property type="entry name" value="Thiolase_CS"/>
</dbReference>
<dbReference type="PIRSF" id="PIRSF000429">
    <property type="entry name" value="Ac-CoA_Ac_transf"/>
    <property type="match status" value="1"/>
</dbReference>
<feature type="domain" description="Thiolase C-terminal" evidence="7">
    <location>
        <begin position="273"/>
        <end position="395"/>
    </location>
</feature>
<dbReference type="EC" id="2.3.1.9" evidence="8"/>
<dbReference type="Pfam" id="PF00108">
    <property type="entry name" value="Thiolase_N"/>
    <property type="match status" value="1"/>
</dbReference>
<feature type="domain" description="Thiolase N-terminal" evidence="6">
    <location>
        <begin position="4"/>
        <end position="266"/>
    </location>
</feature>
<dbReference type="PANTHER" id="PTHR18919:SF107">
    <property type="entry name" value="ACETYL-COA ACETYLTRANSFERASE, CYTOSOLIC"/>
    <property type="match status" value="1"/>
</dbReference>
<dbReference type="InterPro" id="IPR020617">
    <property type="entry name" value="Thiolase_C"/>
</dbReference>
<evidence type="ECO:0000259" key="7">
    <source>
        <dbReference type="Pfam" id="PF02803"/>
    </source>
</evidence>
<dbReference type="InterPro" id="IPR020610">
    <property type="entry name" value="Thiolase_AS"/>
</dbReference>
<gene>
    <name evidence="8" type="ORF">COV74_05470</name>
</gene>
<sequence>MKSVVIVDGVRTPQGILGGALKSFTNQKLGEIVTRALLERTKVKPEQIEEVIFGCVGQASDAANVARVISLMAGIPHSVTAFTVARNCASGLQAIVSAYQMITGGEADIIIAGGAECMSMAPYVNRDLRFGKKLRHSTMIDSLWEGLTDPVCKMIMGETAENLVDEFKISRKDQDAFAMISHQRAFRATREGKFKDEIIKVIIPKKAAGKEMPPETFTEDEGINMALTEQILSQYPTIFKENGSVTPGNSCPISDGAAAVLVMSEEKAKELGLKPLGYIRSYAFAGVEPERMGIGPTCAVPKALKKAGLSLKDIQLMELNEAFAAQFIACEQVMKFDRNIANVNGGAIALGHPVGATGARITVTLLHEMKRRNLNLGLATMCVGGGQGGAIIMERK</sequence>
<proteinExistence type="inferred from homology"/>
<dbReference type="PROSITE" id="PS00099">
    <property type="entry name" value="THIOLASE_3"/>
    <property type="match status" value="1"/>
</dbReference>
<feature type="active site" description="Acyl-thioester intermediate" evidence="4">
    <location>
        <position position="88"/>
    </location>
</feature>
<protein>
    <submittedName>
        <fullName evidence="8">Acetyl-CoA C-acyltransferase</fullName>
        <ecNumber evidence="8">2.3.1.9</ecNumber>
    </submittedName>
</protein>
<evidence type="ECO:0000256" key="1">
    <source>
        <dbReference type="ARBA" id="ARBA00010982"/>
    </source>
</evidence>
<name>A0A2H0LS45_9BACT</name>
<keyword evidence="3 5" id="KW-0012">Acyltransferase</keyword>